<keyword evidence="2" id="KW-1185">Reference proteome</keyword>
<proteinExistence type="predicted"/>
<reference evidence="1 2" key="1">
    <citation type="journal article" date="2023" name="Sci. Data">
        <title>Genome assembly of the Korean intertidal mud-creeper Batillaria attramentaria.</title>
        <authorList>
            <person name="Patra A.K."/>
            <person name="Ho P.T."/>
            <person name="Jun S."/>
            <person name="Lee S.J."/>
            <person name="Kim Y."/>
            <person name="Won Y.J."/>
        </authorList>
    </citation>
    <scope>NUCLEOTIDE SEQUENCE [LARGE SCALE GENOMIC DNA]</scope>
    <source>
        <strain evidence="1">Wonlab-2016</strain>
    </source>
</reference>
<feature type="non-terminal residue" evidence="1">
    <location>
        <position position="1"/>
    </location>
</feature>
<evidence type="ECO:0000313" key="1">
    <source>
        <dbReference type="EMBL" id="KAK7487239.1"/>
    </source>
</evidence>
<protein>
    <submittedName>
        <fullName evidence="1">Uncharacterized protein</fullName>
    </submittedName>
</protein>
<dbReference type="Proteomes" id="UP001519460">
    <property type="component" value="Unassembled WGS sequence"/>
</dbReference>
<name>A0ABD0KJG8_9CAEN</name>
<organism evidence="1 2">
    <name type="scientific">Batillaria attramentaria</name>
    <dbReference type="NCBI Taxonomy" id="370345"/>
    <lineage>
        <taxon>Eukaryota</taxon>
        <taxon>Metazoa</taxon>
        <taxon>Spiralia</taxon>
        <taxon>Lophotrochozoa</taxon>
        <taxon>Mollusca</taxon>
        <taxon>Gastropoda</taxon>
        <taxon>Caenogastropoda</taxon>
        <taxon>Sorbeoconcha</taxon>
        <taxon>Cerithioidea</taxon>
        <taxon>Batillariidae</taxon>
        <taxon>Batillaria</taxon>
    </lineage>
</organism>
<gene>
    <name evidence="1" type="ORF">BaRGS_00021467</name>
</gene>
<dbReference type="AlphaFoldDB" id="A0ABD0KJG8"/>
<comment type="caution">
    <text evidence="1">The sequence shown here is derived from an EMBL/GenBank/DDBJ whole genome shotgun (WGS) entry which is preliminary data.</text>
</comment>
<dbReference type="EMBL" id="JACVVK020000167">
    <property type="protein sequence ID" value="KAK7487239.1"/>
    <property type="molecule type" value="Genomic_DNA"/>
</dbReference>
<sequence>PPEFKTEDKNGKIRQVNFTSRRDLHVELPVKSHTTQIKDCLLVKLTSPILEKEIKESFRTRPSVSGVNCI</sequence>
<accession>A0ABD0KJG8</accession>
<evidence type="ECO:0000313" key="2">
    <source>
        <dbReference type="Proteomes" id="UP001519460"/>
    </source>
</evidence>
<feature type="non-terminal residue" evidence="1">
    <location>
        <position position="70"/>
    </location>
</feature>